<feature type="region of interest" description="Disordered" evidence="1">
    <location>
        <begin position="1"/>
        <end position="37"/>
    </location>
</feature>
<protein>
    <submittedName>
        <fullName evidence="3">Uncharacterized protein</fullName>
    </submittedName>
</protein>
<dbReference type="WBParaSite" id="PEQ_0000573101-mRNA-1">
    <property type="protein sequence ID" value="PEQ_0000573101-mRNA-1"/>
    <property type="gene ID" value="PEQ_0000573101"/>
</dbReference>
<reference evidence="3" key="1">
    <citation type="submission" date="2022-11" db="UniProtKB">
        <authorList>
            <consortium name="WormBaseParasite"/>
        </authorList>
    </citation>
    <scope>IDENTIFICATION</scope>
</reference>
<sequence>MFSGRRAPRGAKRGRERGAGRGARGRGGGNREANKPVFIEQLGIFSSGLNDDG</sequence>
<dbReference type="Proteomes" id="UP000887564">
    <property type="component" value="Unplaced"/>
</dbReference>
<name>A0A914RGN6_PAREQ</name>
<keyword evidence="2" id="KW-1185">Reference proteome</keyword>
<feature type="compositionally biased region" description="Gly residues" evidence="1">
    <location>
        <begin position="20"/>
        <end position="30"/>
    </location>
</feature>
<dbReference type="AlphaFoldDB" id="A0A914RGN6"/>
<accession>A0A914RGN6</accession>
<evidence type="ECO:0000256" key="1">
    <source>
        <dbReference type="SAM" id="MobiDB-lite"/>
    </source>
</evidence>
<evidence type="ECO:0000313" key="3">
    <source>
        <dbReference type="WBParaSite" id="PEQ_0000573101-mRNA-1"/>
    </source>
</evidence>
<proteinExistence type="predicted"/>
<organism evidence="2 3">
    <name type="scientific">Parascaris equorum</name>
    <name type="common">Equine roundworm</name>
    <dbReference type="NCBI Taxonomy" id="6256"/>
    <lineage>
        <taxon>Eukaryota</taxon>
        <taxon>Metazoa</taxon>
        <taxon>Ecdysozoa</taxon>
        <taxon>Nematoda</taxon>
        <taxon>Chromadorea</taxon>
        <taxon>Rhabditida</taxon>
        <taxon>Spirurina</taxon>
        <taxon>Ascaridomorpha</taxon>
        <taxon>Ascaridoidea</taxon>
        <taxon>Ascarididae</taxon>
        <taxon>Parascaris</taxon>
    </lineage>
</organism>
<evidence type="ECO:0000313" key="2">
    <source>
        <dbReference type="Proteomes" id="UP000887564"/>
    </source>
</evidence>
<feature type="compositionally biased region" description="Basic residues" evidence="1">
    <location>
        <begin position="1"/>
        <end position="15"/>
    </location>
</feature>